<evidence type="ECO:0000313" key="3">
    <source>
        <dbReference type="Proteomes" id="UP000288805"/>
    </source>
</evidence>
<feature type="compositionally biased region" description="Basic residues" evidence="1">
    <location>
        <begin position="72"/>
        <end position="82"/>
    </location>
</feature>
<feature type="compositionally biased region" description="Pro residues" evidence="1">
    <location>
        <begin position="29"/>
        <end position="48"/>
    </location>
</feature>
<feature type="region of interest" description="Disordered" evidence="1">
    <location>
        <begin position="1"/>
        <end position="106"/>
    </location>
</feature>
<sequence length="501" mass="56545">MEKNRGTKSSSPSSRLRAPRETLIQGTIPEPPRPLVIPPPIEDTPLSPPSRHYETRRPPTTPGASSSLAKKLGSRPPKKKARVSTPIDLSEPSSEPPSEPHPPAIEAKPFHSELCFDTTTFRLQPDLKNSFHLLQRYHMEHLMTPRDFFYPRVALDFYQSMTTHQVRYPIVIHFTIDGRHGILGTRHIAKALRIPYEPACPEDYRVWTHPSQSDIVHILSRGASTRQRGVFLEALFRISEGFFFGPHHLIMAVLLYFEEKVHRKKLLRADAIPLLFPRLLCQILEYLGYPSEPQLERKRICREIFTLDKWTSMKAYGAEPGALVEPEHPEIPHLEQPYEPQLVQIPAGMRAPAPAVPSTESIPDVAPSAPHATPGTPLLFHLYQSPLLHLSLGSPYPFPSTEAYVTLCILSTPKHPIPIISKPIEPSQAPHFVEQTMPSNEQSTGETEASTRAFRPLQLSHHLHIILPPLSDHLHSFLYEAPLPPCNFNRSCHIEDNVQLG</sequence>
<dbReference type="EMBL" id="QGNW01000090">
    <property type="protein sequence ID" value="RVW98999.1"/>
    <property type="molecule type" value="Genomic_DNA"/>
</dbReference>
<reference evidence="2 3" key="1">
    <citation type="journal article" date="2018" name="PLoS Genet.">
        <title>Population sequencing reveals clonal diversity and ancestral inbreeding in the grapevine cultivar Chardonnay.</title>
        <authorList>
            <person name="Roach M.J."/>
            <person name="Johnson D.L."/>
            <person name="Bohlmann J."/>
            <person name="van Vuuren H.J."/>
            <person name="Jones S.J."/>
            <person name="Pretorius I.S."/>
            <person name="Schmidt S.A."/>
            <person name="Borneman A.R."/>
        </authorList>
    </citation>
    <scope>NUCLEOTIDE SEQUENCE [LARGE SCALE GENOMIC DNA]</scope>
    <source>
        <strain evidence="3">cv. Chardonnay</strain>
        <tissue evidence="2">Leaf</tissue>
    </source>
</reference>
<name>A0A438IQL4_VITVI</name>
<accession>A0A438IQL4</accession>
<dbReference type="Proteomes" id="UP000288805">
    <property type="component" value="Unassembled WGS sequence"/>
</dbReference>
<evidence type="ECO:0000256" key="1">
    <source>
        <dbReference type="SAM" id="MobiDB-lite"/>
    </source>
</evidence>
<feature type="compositionally biased region" description="Pro residues" evidence="1">
    <location>
        <begin position="94"/>
        <end position="103"/>
    </location>
</feature>
<gene>
    <name evidence="2" type="ORF">CK203_033850</name>
</gene>
<proteinExistence type="predicted"/>
<protein>
    <submittedName>
        <fullName evidence="2">Uncharacterized protein</fullName>
    </submittedName>
</protein>
<comment type="caution">
    <text evidence="2">The sequence shown here is derived from an EMBL/GenBank/DDBJ whole genome shotgun (WGS) entry which is preliminary data.</text>
</comment>
<evidence type="ECO:0000313" key="2">
    <source>
        <dbReference type="EMBL" id="RVW98999.1"/>
    </source>
</evidence>
<dbReference type="AlphaFoldDB" id="A0A438IQL4"/>
<organism evidence="2 3">
    <name type="scientific">Vitis vinifera</name>
    <name type="common">Grape</name>
    <dbReference type="NCBI Taxonomy" id="29760"/>
    <lineage>
        <taxon>Eukaryota</taxon>
        <taxon>Viridiplantae</taxon>
        <taxon>Streptophyta</taxon>
        <taxon>Embryophyta</taxon>
        <taxon>Tracheophyta</taxon>
        <taxon>Spermatophyta</taxon>
        <taxon>Magnoliopsida</taxon>
        <taxon>eudicotyledons</taxon>
        <taxon>Gunneridae</taxon>
        <taxon>Pentapetalae</taxon>
        <taxon>rosids</taxon>
        <taxon>Vitales</taxon>
        <taxon>Vitaceae</taxon>
        <taxon>Viteae</taxon>
        <taxon>Vitis</taxon>
    </lineage>
</organism>